<sequence length="92" mass="10832">MESLTQQMVDKEARRYNFASGRERYNGGTFLTEVPSRQIRRPGRQELPSIYYRLSCILPSLSSASLPQDELLTDEKYFSWRVKRSLNHCIQM</sequence>
<dbReference type="EMBL" id="CAJVPP010003535">
    <property type="protein sequence ID" value="CAG8631851.1"/>
    <property type="molecule type" value="Genomic_DNA"/>
</dbReference>
<dbReference type="Proteomes" id="UP000789375">
    <property type="component" value="Unassembled WGS sequence"/>
</dbReference>
<proteinExistence type="predicted"/>
<protein>
    <submittedName>
        <fullName evidence="1">4378_t:CDS:1</fullName>
    </submittedName>
</protein>
<organism evidence="1 2">
    <name type="scientific">Funneliformis mosseae</name>
    <name type="common">Endomycorrhizal fungus</name>
    <name type="synonym">Glomus mosseae</name>
    <dbReference type="NCBI Taxonomy" id="27381"/>
    <lineage>
        <taxon>Eukaryota</taxon>
        <taxon>Fungi</taxon>
        <taxon>Fungi incertae sedis</taxon>
        <taxon>Mucoromycota</taxon>
        <taxon>Glomeromycotina</taxon>
        <taxon>Glomeromycetes</taxon>
        <taxon>Glomerales</taxon>
        <taxon>Glomeraceae</taxon>
        <taxon>Funneliformis</taxon>
    </lineage>
</organism>
<evidence type="ECO:0000313" key="2">
    <source>
        <dbReference type="Proteomes" id="UP000789375"/>
    </source>
</evidence>
<comment type="caution">
    <text evidence="1">The sequence shown here is derived from an EMBL/GenBank/DDBJ whole genome shotgun (WGS) entry which is preliminary data.</text>
</comment>
<dbReference type="AlphaFoldDB" id="A0A9N9DE73"/>
<keyword evidence="2" id="KW-1185">Reference proteome</keyword>
<reference evidence="1" key="1">
    <citation type="submission" date="2021-06" db="EMBL/GenBank/DDBJ databases">
        <authorList>
            <person name="Kallberg Y."/>
            <person name="Tangrot J."/>
            <person name="Rosling A."/>
        </authorList>
    </citation>
    <scope>NUCLEOTIDE SEQUENCE</scope>
    <source>
        <strain evidence="1">87-6 pot B 2015</strain>
    </source>
</reference>
<gene>
    <name evidence="1" type="ORF">FMOSSE_LOCUS10527</name>
</gene>
<evidence type="ECO:0000313" key="1">
    <source>
        <dbReference type="EMBL" id="CAG8631851.1"/>
    </source>
</evidence>
<name>A0A9N9DE73_FUNMO</name>
<accession>A0A9N9DE73</accession>